<reference evidence="5" key="1">
    <citation type="submission" date="2025-08" db="UniProtKB">
        <authorList>
            <consortium name="RefSeq"/>
        </authorList>
    </citation>
    <scope>IDENTIFICATION</scope>
    <source>
        <tissue evidence="5">Tentacle</tissue>
    </source>
</reference>
<dbReference type="PROSITE" id="PS50222">
    <property type="entry name" value="EF_HAND_2"/>
    <property type="match status" value="2"/>
</dbReference>
<accession>A0A6P8I1A9</accession>
<protein>
    <submittedName>
        <fullName evidence="5">Leucine-rich repeat-containing protein 74B-like</fullName>
    </submittedName>
</protein>
<dbReference type="Gene3D" id="3.80.10.10">
    <property type="entry name" value="Ribonuclease Inhibitor"/>
    <property type="match status" value="3"/>
</dbReference>
<dbReference type="PANTHER" id="PTHR24114:SF50">
    <property type="entry name" value="RNI-LIKE PROTEIN"/>
    <property type="match status" value="1"/>
</dbReference>
<dbReference type="RefSeq" id="XP_031561538.1">
    <property type="nucleotide sequence ID" value="XM_031705678.1"/>
</dbReference>
<feature type="region of interest" description="Disordered" evidence="2">
    <location>
        <begin position="1"/>
        <end position="70"/>
    </location>
</feature>
<dbReference type="InterPro" id="IPR018247">
    <property type="entry name" value="EF_Hand_1_Ca_BS"/>
</dbReference>
<dbReference type="InParanoid" id="A0A6P8I1A9"/>
<evidence type="ECO:0000256" key="1">
    <source>
        <dbReference type="ARBA" id="ARBA00022837"/>
    </source>
</evidence>
<sequence length="512" mass="57055">MASSSKLTIGCIRHIPHTNSRQEPGEEEEEEQETVIPSREAALENSDAEYDTDLEEEPVNRKPEEDTSQGRGAYLKACKSLSLIPCSTFLRQLHRSDVNLKHYNLGTRGAEAVAVAMMQNTIVLSLNIAYNDIKEEGAIYISKMLTENFFITELDISFNDLRSQGAYAVAEMLRQNAELIEINLSGNKFIEKDVEPLVEAMKKNFTLKALNLSENEFCEVGGQLLGPGIDANVGLEYLNLSWNHIRRKGALAVAHGLAQNCSLKTLDISWNGFADDGAKAIGEALQQNSSLVELDISCNRISVYGAAQFAKGLAKNTTLQTLRVGKNPITSKGALDILNAVYINPDSAIEEICFDDVPVNAEFEKLLEDVLEARPNLIVQCGAAMKGKERVKKIKNKVDVLNLLLEYIELRGLRMVDFFRQLDKDGSRKLTRAEFMTGVRKAGIPMTRRQLKKLVNILDVDNDGGINYSEMVAIKGDDVFEIYHKKNLKKDDAIIKAHKTKQLKMKNVHIPL</sequence>
<dbReference type="GeneID" id="116297455"/>
<organism evidence="4 5">
    <name type="scientific">Actinia tenebrosa</name>
    <name type="common">Australian red waratah sea anemone</name>
    <dbReference type="NCBI Taxonomy" id="6105"/>
    <lineage>
        <taxon>Eukaryota</taxon>
        <taxon>Metazoa</taxon>
        <taxon>Cnidaria</taxon>
        <taxon>Anthozoa</taxon>
        <taxon>Hexacorallia</taxon>
        <taxon>Actiniaria</taxon>
        <taxon>Actiniidae</taxon>
        <taxon>Actinia</taxon>
    </lineage>
</organism>
<dbReference type="InterPro" id="IPR002048">
    <property type="entry name" value="EF_hand_dom"/>
</dbReference>
<dbReference type="OrthoDB" id="120976at2759"/>
<dbReference type="InterPro" id="IPR011992">
    <property type="entry name" value="EF-hand-dom_pair"/>
</dbReference>
<dbReference type="SMART" id="SM00368">
    <property type="entry name" value="LRR_RI"/>
    <property type="match status" value="8"/>
</dbReference>
<dbReference type="CDD" id="cd00051">
    <property type="entry name" value="EFh"/>
    <property type="match status" value="1"/>
</dbReference>
<evidence type="ECO:0000313" key="4">
    <source>
        <dbReference type="Proteomes" id="UP000515163"/>
    </source>
</evidence>
<dbReference type="PANTHER" id="PTHR24114">
    <property type="entry name" value="LEUCINE RICH REPEAT FAMILY PROTEIN"/>
    <property type="match status" value="1"/>
</dbReference>
<dbReference type="Proteomes" id="UP000515163">
    <property type="component" value="Unplaced"/>
</dbReference>
<feature type="compositionally biased region" description="Acidic residues" evidence="2">
    <location>
        <begin position="46"/>
        <end position="57"/>
    </location>
</feature>
<proteinExistence type="predicted"/>
<keyword evidence="1" id="KW-0106">Calcium</keyword>
<dbReference type="Pfam" id="PF13499">
    <property type="entry name" value="EF-hand_7"/>
    <property type="match status" value="1"/>
</dbReference>
<evidence type="ECO:0000313" key="5">
    <source>
        <dbReference type="RefSeq" id="XP_031561538.1"/>
    </source>
</evidence>
<dbReference type="SUPFAM" id="SSF47473">
    <property type="entry name" value="EF-hand"/>
    <property type="match status" value="1"/>
</dbReference>
<feature type="domain" description="EF-hand" evidence="3">
    <location>
        <begin position="410"/>
        <end position="445"/>
    </location>
</feature>
<gene>
    <name evidence="5" type="primary">LOC116297455</name>
</gene>
<dbReference type="InterPro" id="IPR001611">
    <property type="entry name" value="Leu-rich_rpt"/>
</dbReference>
<dbReference type="SUPFAM" id="SSF52047">
    <property type="entry name" value="RNI-like"/>
    <property type="match status" value="1"/>
</dbReference>
<dbReference type="AlphaFoldDB" id="A0A6P8I1A9"/>
<keyword evidence="4" id="KW-1185">Reference proteome</keyword>
<dbReference type="SMART" id="SM00054">
    <property type="entry name" value="EFh"/>
    <property type="match status" value="2"/>
</dbReference>
<dbReference type="Pfam" id="PF13516">
    <property type="entry name" value="LRR_6"/>
    <property type="match status" value="7"/>
</dbReference>
<dbReference type="InterPro" id="IPR032675">
    <property type="entry name" value="LRR_dom_sf"/>
</dbReference>
<dbReference type="InterPro" id="IPR052394">
    <property type="entry name" value="LRR-containing"/>
</dbReference>
<dbReference type="PROSITE" id="PS00018">
    <property type="entry name" value="EF_HAND_1"/>
    <property type="match status" value="1"/>
</dbReference>
<dbReference type="GO" id="GO:0005509">
    <property type="term" value="F:calcium ion binding"/>
    <property type="evidence" value="ECO:0007669"/>
    <property type="project" value="InterPro"/>
</dbReference>
<name>A0A6P8I1A9_ACTTE</name>
<evidence type="ECO:0000259" key="3">
    <source>
        <dbReference type="PROSITE" id="PS50222"/>
    </source>
</evidence>
<dbReference type="KEGG" id="aten:116297455"/>
<evidence type="ECO:0000256" key="2">
    <source>
        <dbReference type="SAM" id="MobiDB-lite"/>
    </source>
</evidence>
<feature type="domain" description="EF-hand" evidence="3">
    <location>
        <begin position="446"/>
        <end position="481"/>
    </location>
</feature>
<dbReference type="Gene3D" id="1.10.238.10">
    <property type="entry name" value="EF-hand"/>
    <property type="match status" value="1"/>
</dbReference>